<sequence length="166" mass="18887">MQKGLTLIELMVAMAVVTVLLSVAVPSYRQLRDDRQLEQVASNVYAYLLQVQNIAFREGRKNYIYIGYVNDSLCLTSSKAMIDINDGQIKKMCKSSDYPYRLMLMSGGNVALRQYQPLSGFKKYMEINGGRRTVVNQVNLVLENDKTLFDFSVNGYGGINFERRSK</sequence>
<comment type="subcellular location">
    <subcellularLocation>
        <location evidence="1">Membrane</location>
        <topology evidence="1">Single-pass membrane protein</topology>
    </subcellularLocation>
</comment>
<dbReference type="RefSeq" id="WP_207542574.1">
    <property type="nucleotide sequence ID" value="NZ_JAFNAA010000019.1"/>
</dbReference>
<evidence type="ECO:0000313" key="3">
    <source>
        <dbReference type="EMBL" id="MBO1109482.1"/>
    </source>
</evidence>
<evidence type="ECO:0000313" key="4">
    <source>
        <dbReference type="Proteomes" id="UP000664658"/>
    </source>
</evidence>
<gene>
    <name evidence="3" type="ORF">J2R62_14925</name>
</gene>
<dbReference type="Proteomes" id="UP000664658">
    <property type="component" value="Unassembled WGS sequence"/>
</dbReference>
<keyword evidence="2" id="KW-0812">Transmembrane</keyword>
<dbReference type="EMBL" id="JAFNAA010000019">
    <property type="protein sequence ID" value="MBO1109482.1"/>
    <property type="molecule type" value="Genomic_DNA"/>
</dbReference>
<dbReference type="Gene3D" id="3.30.700.10">
    <property type="entry name" value="Glycoprotein, Type 4 Pilin"/>
    <property type="match status" value="1"/>
</dbReference>
<organism evidence="3 4">
    <name type="scientific">Plesiomonas shigelloides</name>
    <name type="common">Aeromonas shigelloides</name>
    <dbReference type="NCBI Taxonomy" id="703"/>
    <lineage>
        <taxon>Bacteria</taxon>
        <taxon>Pseudomonadati</taxon>
        <taxon>Pseudomonadota</taxon>
        <taxon>Gammaproteobacteria</taxon>
        <taxon>Enterobacterales</taxon>
        <taxon>Enterobacteriaceae</taxon>
        <taxon>Plesiomonas</taxon>
    </lineage>
</organism>
<comment type="caution">
    <text evidence="3">The sequence shown here is derived from an EMBL/GenBank/DDBJ whole genome shotgun (WGS) entry which is preliminary data.</text>
</comment>
<dbReference type="Pfam" id="PF07963">
    <property type="entry name" value="N_methyl"/>
    <property type="match status" value="1"/>
</dbReference>
<feature type="transmembrane region" description="Helical" evidence="2">
    <location>
        <begin position="6"/>
        <end position="25"/>
    </location>
</feature>
<protein>
    <submittedName>
        <fullName evidence="3">Prepilin-type N-terminal cleavage/methylation domain-containing protein</fullName>
    </submittedName>
</protein>
<dbReference type="AlphaFoldDB" id="A0A8I2B6T8"/>
<accession>A0A8I2B6T8</accession>
<reference evidence="3" key="1">
    <citation type="submission" date="2021-03" db="EMBL/GenBank/DDBJ databases">
        <title>Plesiomonas shigelloides zfcc0051, isolated from zebrafish feces.</title>
        <authorList>
            <person name="Vanderhoek Z."/>
            <person name="Gaulke C."/>
        </authorList>
    </citation>
    <scope>NUCLEOTIDE SEQUENCE</scope>
    <source>
        <strain evidence="3">Zfcc0051</strain>
    </source>
</reference>
<name>A0A8I2B6T8_PLESH</name>
<evidence type="ECO:0000256" key="2">
    <source>
        <dbReference type="SAM" id="Phobius"/>
    </source>
</evidence>
<keyword evidence="2" id="KW-1133">Transmembrane helix</keyword>
<dbReference type="InterPro" id="IPR012902">
    <property type="entry name" value="N_methyl_site"/>
</dbReference>
<dbReference type="PROSITE" id="PS00409">
    <property type="entry name" value="PROKAR_NTER_METHYL"/>
    <property type="match status" value="1"/>
</dbReference>
<evidence type="ECO:0000256" key="1">
    <source>
        <dbReference type="ARBA" id="ARBA00004167"/>
    </source>
</evidence>
<dbReference type="NCBIfam" id="TIGR02532">
    <property type="entry name" value="IV_pilin_GFxxxE"/>
    <property type="match status" value="1"/>
</dbReference>
<dbReference type="InterPro" id="IPR045584">
    <property type="entry name" value="Pilin-like"/>
</dbReference>
<dbReference type="SUPFAM" id="SSF54523">
    <property type="entry name" value="Pili subunits"/>
    <property type="match status" value="1"/>
</dbReference>
<keyword evidence="2" id="KW-0472">Membrane</keyword>
<proteinExistence type="predicted"/>
<dbReference type="GO" id="GO:0016020">
    <property type="term" value="C:membrane"/>
    <property type="evidence" value="ECO:0007669"/>
    <property type="project" value="UniProtKB-SubCell"/>
</dbReference>